<accession>A0A101SX91</accession>
<reference evidence="1 2" key="1">
    <citation type="submission" date="2015-10" db="EMBL/GenBank/DDBJ databases">
        <title>Draft genome sequence of Streptomyces griseoruber DSM 40281, type strain for the species Streptomyces griseoruber.</title>
        <authorList>
            <person name="Ruckert C."/>
            <person name="Winkler A."/>
            <person name="Kalinowski J."/>
            <person name="Kampfer P."/>
            <person name="Glaeser S."/>
        </authorList>
    </citation>
    <scope>NUCLEOTIDE SEQUENCE [LARGE SCALE GENOMIC DNA]</scope>
    <source>
        <strain evidence="1 2">DSM 40281</strain>
    </source>
</reference>
<gene>
    <name evidence="1" type="ORF">AQJ64_22160</name>
</gene>
<sequence>MTIEREADLLLVWLRGESNGDTQALVDAEPFWYPPGDDGLVALIDYLRGAGMVHNTELCASGTACSLTAHGVAEAERLIADRDNPRIRLDHAINGLVAAAMETYPTTRLELIDFLCSMRTAVLDEILEVAEVFRAVEYLEANGIVTVDSRSPQTVRAVTLTTLGIECGFKDPISVRNFLNDQRQPRIHNEWNITVNGGAPQMGQDNTQNNTFGYDPQQLTQFAREVLAAAQSADVPEEVRAMVVADVEALQTELAIAAPESGRVRQLAERVLQSARANLPALGWTGVAQLVSANLGIPLF</sequence>
<evidence type="ECO:0000313" key="2">
    <source>
        <dbReference type="Proteomes" id="UP000052982"/>
    </source>
</evidence>
<proteinExistence type="predicted"/>
<dbReference type="RefSeq" id="WP_055638061.1">
    <property type="nucleotide sequence ID" value="NZ_JBIRTR010000003.1"/>
</dbReference>
<evidence type="ECO:0000313" key="1">
    <source>
        <dbReference type="EMBL" id="KUN81544.1"/>
    </source>
</evidence>
<dbReference type="OrthoDB" id="4009745at2"/>
<keyword evidence="2" id="KW-1185">Reference proteome</keyword>
<organism evidence="1 2">
    <name type="scientific">Streptomyces griseoruber</name>
    <dbReference type="NCBI Taxonomy" id="1943"/>
    <lineage>
        <taxon>Bacteria</taxon>
        <taxon>Bacillati</taxon>
        <taxon>Actinomycetota</taxon>
        <taxon>Actinomycetes</taxon>
        <taxon>Kitasatosporales</taxon>
        <taxon>Streptomycetaceae</taxon>
        <taxon>Streptomyces</taxon>
    </lineage>
</organism>
<protein>
    <submittedName>
        <fullName evidence="1">Uncharacterized protein</fullName>
    </submittedName>
</protein>
<dbReference type="EMBL" id="LMWW01000035">
    <property type="protein sequence ID" value="KUN81544.1"/>
    <property type="molecule type" value="Genomic_DNA"/>
</dbReference>
<name>A0A101SX91_9ACTN</name>
<comment type="caution">
    <text evidence="1">The sequence shown here is derived from an EMBL/GenBank/DDBJ whole genome shotgun (WGS) entry which is preliminary data.</text>
</comment>
<dbReference type="Proteomes" id="UP000052982">
    <property type="component" value="Unassembled WGS sequence"/>
</dbReference>
<dbReference type="AlphaFoldDB" id="A0A101SX91"/>
<dbReference type="STRING" id="1943.AQJ64_22160"/>